<evidence type="ECO:0000313" key="2">
    <source>
        <dbReference type="EMBL" id="KAK5984356.1"/>
    </source>
</evidence>
<feature type="compositionally biased region" description="Basic and acidic residues" evidence="1">
    <location>
        <begin position="230"/>
        <end position="242"/>
    </location>
</feature>
<organism evidence="2 3">
    <name type="scientific">Trichostrongylus colubriformis</name>
    <name type="common">Black scour worm</name>
    <dbReference type="NCBI Taxonomy" id="6319"/>
    <lineage>
        <taxon>Eukaryota</taxon>
        <taxon>Metazoa</taxon>
        <taxon>Ecdysozoa</taxon>
        <taxon>Nematoda</taxon>
        <taxon>Chromadorea</taxon>
        <taxon>Rhabditida</taxon>
        <taxon>Rhabditina</taxon>
        <taxon>Rhabditomorpha</taxon>
        <taxon>Strongyloidea</taxon>
        <taxon>Trichostrongylidae</taxon>
        <taxon>Trichostrongylus</taxon>
    </lineage>
</organism>
<comment type="caution">
    <text evidence="2">The sequence shown here is derived from an EMBL/GenBank/DDBJ whole genome shotgun (WGS) entry which is preliminary data.</text>
</comment>
<evidence type="ECO:0000256" key="1">
    <source>
        <dbReference type="SAM" id="MobiDB-lite"/>
    </source>
</evidence>
<feature type="region of interest" description="Disordered" evidence="1">
    <location>
        <begin position="230"/>
        <end position="271"/>
    </location>
</feature>
<name>A0AAN8FRE0_TRICO</name>
<sequence>MPTSEDLEVRLKHDLSWKIAIVDSSQARPSEQLIQHRLRYYGTQCHDASSMILQARYEYASLMRDKLNLFTKRGAVSLSCETQTKFFVLAHEWYEILVTVNEVDELSRVEFIRTLSEEEHTEPSEPGDRNYPNPTIVRRSWMRQMKHACFDLHDDIRRQNEEIEDCIQRMKGFSDAIMKQCTKNAEGSKYIIYELRKVSERSKEATAQITRYAEKWGRLTAQIEEQTKELQDWKKQRKEDSRSSSPRTGCKRKHGGFDIPPSELQRYERIRDRRERELTEIDDFPSRNVVKDRRFEGNMKDGEE</sequence>
<keyword evidence="3" id="KW-1185">Reference proteome</keyword>
<dbReference type="Proteomes" id="UP001331761">
    <property type="component" value="Unassembled WGS sequence"/>
</dbReference>
<dbReference type="AlphaFoldDB" id="A0AAN8FRE0"/>
<gene>
    <name evidence="2" type="ORF">GCK32_006032</name>
</gene>
<evidence type="ECO:0000313" key="3">
    <source>
        <dbReference type="Proteomes" id="UP001331761"/>
    </source>
</evidence>
<proteinExistence type="predicted"/>
<protein>
    <submittedName>
        <fullName evidence="2">Uncharacterized protein</fullName>
    </submittedName>
</protein>
<reference evidence="2 3" key="1">
    <citation type="submission" date="2019-10" db="EMBL/GenBank/DDBJ databases">
        <title>Assembly and Annotation for the nematode Trichostrongylus colubriformis.</title>
        <authorList>
            <person name="Martin J."/>
        </authorList>
    </citation>
    <scope>NUCLEOTIDE SEQUENCE [LARGE SCALE GENOMIC DNA]</scope>
    <source>
        <strain evidence="2">G859</strain>
        <tissue evidence="2">Whole worm</tissue>
    </source>
</reference>
<accession>A0AAN8FRE0</accession>
<dbReference type="EMBL" id="WIXE01002987">
    <property type="protein sequence ID" value="KAK5984356.1"/>
    <property type="molecule type" value="Genomic_DNA"/>
</dbReference>